<feature type="binding site" evidence="11">
    <location>
        <position position="269"/>
    </location>
    <ligand>
        <name>pyridoxal 5'-phosphate</name>
        <dbReference type="ChEBI" id="CHEBI:597326"/>
    </ligand>
</feature>
<evidence type="ECO:0000313" key="16">
    <source>
        <dbReference type="Proteomes" id="UP000798488"/>
    </source>
</evidence>
<evidence type="ECO:0000256" key="8">
    <source>
        <dbReference type="ARBA" id="ARBA00022898"/>
    </source>
</evidence>
<dbReference type="NCBIfam" id="TIGR01136">
    <property type="entry name" value="cysKM"/>
    <property type="match status" value="1"/>
</dbReference>
<evidence type="ECO:0000256" key="4">
    <source>
        <dbReference type="ARBA" id="ARBA00012681"/>
    </source>
</evidence>
<evidence type="ECO:0000256" key="9">
    <source>
        <dbReference type="ARBA" id="ARBA00023192"/>
    </source>
</evidence>
<dbReference type="InterPro" id="IPR036052">
    <property type="entry name" value="TrpB-like_PALP_sf"/>
</dbReference>
<evidence type="ECO:0000256" key="10">
    <source>
        <dbReference type="ARBA" id="ARBA00047931"/>
    </source>
</evidence>
<accession>A0A9D3B0B2</accession>
<proteinExistence type="inferred from homology"/>
<dbReference type="Proteomes" id="UP000798488">
    <property type="component" value="Unassembled WGS sequence"/>
</dbReference>
<keyword evidence="16" id="KW-1185">Reference proteome</keyword>
<evidence type="ECO:0000256" key="2">
    <source>
        <dbReference type="ARBA" id="ARBA00004962"/>
    </source>
</evidence>
<dbReference type="InterPro" id="IPR050214">
    <property type="entry name" value="Cys_Synth/Cystath_Beta-Synth"/>
</dbReference>
<dbReference type="GO" id="GO:0004124">
    <property type="term" value="F:cysteine synthase activity"/>
    <property type="evidence" value="ECO:0007669"/>
    <property type="project" value="UniProtKB-UniRule"/>
</dbReference>
<evidence type="ECO:0000256" key="5">
    <source>
        <dbReference type="ARBA" id="ARBA00019371"/>
    </source>
</evidence>
<evidence type="ECO:0000256" key="6">
    <source>
        <dbReference type="ARBA" id="ARBA00022605"/>
    </source>
</evidence>
<dbReference type="CDD" id="cd01561">
    <property type="entry name" value="CBS_like"/>
    <property type="match status" value="1"/>
</dbReference>
<dbReference type="FunFam" id="3.40.50.1100:FF:000002">
    <property type="entry name" value="Cysteine synthase"/>
    <property type="match status" value="1"/>
</dbReference>
<dbReference type="FunFam" id="3.40.50.1100:FF:000006">
    <property type="entry name" value="Cysteine synthase"/>
    <property type="match status" value="1"/>
</dbReference>
<dbReference type="InterPro" id="IPR005859">
    <property type="entry name" value="CysK"/>
</dbReference>
<keyword evidence="7 13" id="KW-0808">Transferase</keyword>
<comment type="pathway">
    <text evidence="2">Amino-acid biosynthesis; L-cysteine biosynthesis; L-cysteine from L-serine: step 2/2.</text>
</comment>
<dbReference type="Pfam" id="PF00291">
    <property type="entry name" value="PALP"/>
    <property type="match status" value="1"/>
</dbReference>
<dbReference type="NCBIfam" id="TIGR01139">
    <property type="entry name" value="cysK"/>
    <property type="match status" value="1"/>
</dbReference>
<dbReference type="AlphaFoldDB" id="A0A9D3B0B2"/>
<dbReference type="GO" id="GO:0006535">
    <property type="term" value="P:cysteine biosynthetic process from serine"/>
    <property type="evidence" value="ECO:0007669"/>
    <property type="project" value="UniProtKB-UniRule"/>
</dbReference>
<sequence>MTMSSIFNNVLELVGHTPVVRLNKVTDGCDARILVKLEMINPSGSAKARAALGMLEAAEKEGILKPGTVIVEPTSGNQGIALAMVGAVKGYRVIVVMPESMSEERRKLVRAYGAEVVLTPGDKNVEGAVQKARELVRQISGAWMPDQFTNPNNPAYHEQTTAQEILEQVDGDIDAYVAGVGTGGTLTGVARVLKKQFPGIKVYAVEPKSSAVLSGGKPGPHCLQGIGDGFVPDNLDLALVDSPYAVSDEDAYQMTRRLAREEGLLVGISSGAAVYAAVAIGRELGQGKTVLAILPDTGERYLSTPVFEG</sequence>
<evidence type="ECO:0000259" key="14">
    <source>
        <dbReference type="Pfam" id="PF00291"/>
    </source>
</evidence>
<comment type="caution">
    <text evidence="15">The sequence shown here is derived from an EMBL/GenBank/DDBJ whole genome shotgun (WGS) entry which is preliminary data.</text>
</comment>
<evidence type="ECO:0000313" key="15">
    <source>
        <dbReference type="EMBL" id="KAF1086773.1"/>
    </source>
</evidence>
<keyword evidence="6 13" id="KW-0028">Amino-acid biosynthesis</keyword>
<evidence type="ECO:0000256" key="7">
    <source>
        <dbReference type="ARBA" id="ARBA00022679"/>
    </source>
</evidence>
<keyword evidence="9 13" id="KW-0198">Cysteine biosynthesis</keyword>
<evidence type="ECO:0000256" key="3">
    <source>
        <dbReference type="ARBA" id="ARBA00007103"/>
    </source>
</evidence>
<reference evidence="15" key="1">
    <citation type="submission" date="2016-02" db="EMBL/GenBank/DDBJ databases">
        <title>Draft Genome Sequence of Sporotomaculum syntrophicum Strain FB, a Syntrophic Benzoate Degrader.</title>
        <authorList>
            <person name="Nobu M.K."/>
            <person name="Narihiro T."/>
            <person name="Qiu Y.-L."/>
            <person name="Ohashi A."/>
            <person name="Liu W.-T."/>
            <person name="Yuji S."/>
        </authorList>
    </citation>
    <scope>NUCLEOTIDE SEQUENCE</scope>
    <source>
        <strain evidence="15">FB</strain>
    </source>
</reference>
<evidence type="ECO:0000256" key="11">
    <source>
        <dbReference type="PIRSR" id="PIRSR605856-50"/>
    </source>
</evidence>
<dbReference type="PROSITE" id="PS00901">
    <property type="entry name" value="CYS_SYNTHASE"/>
    <property type="match status" value="1"/>
</dbReference>
<comment type="cofactor">
    <cofactor evidence="1 11 13">
        <name>pyridoxal 5'-phosphate</name>
        <dbReference type="ChEBI" id="CHEBI:597326"/>
    </cofactor>
</comment>
<dbReference type="SUPFAM" id="SSF53686">
    <property type="entry name" value="Tryptophan synthase beta subunit-like PLP-dependent enzymes"/>
    <property type="match status" value="1"/>
</dbReference>
<dbReference type="Gene3D" id="3.40.50.1100">
    <property type="match status" value="2"/>
</dbReference>
<dbReference type="InterPro" id="IPR005856">
    <property type="entry name" value="Cys_synth"/>
</dbReference>
<protein>
    <recommendedName>
        <fullName evidence="5 13">Cysteine synthase</fullName>
        <ecNumber evidence="4 13">2.5.1.47</ecNumber>
    </recommendedName>
</protein>
<dbReference type="GO" id="GO:0016846">
    <property type="term" value="F:carbon-sulfur lyase activity"/>
    <property type="evidence" value="ECO:0007669"/>
    <property type="project" value="UniProtKB-ARBA"/>
</dbReference>
<dbReference type="EMBL" id="LSRS01000001">
    <property type="protein sequence ID" value="KAF1086773.1"/>
    <property type="molecule type" value="Genomic_DNA"/>
</dbReference>
<feature type="binding site" evidence="11">
    <location>
        <position position="77"/>
    </location>
    <ligand>
        <name>pyridoxal 5'-phosphate</name>
        <dbReference type="ChEBI" id="CHEBI:597326"/>
    </ligand>
</feature>
<evidence type="ECO:0000256" key="13">
    <source>
        <dbReference type="RuleBase" id="RU003985"/>
    </source>
</evidence>
<comment type="catalytic activity">
    <reaction evidence="10 13">
        <text>O-acetyl-L-serine + hydrogen sulfide = L-cysteine + acetate</text>
        <dbReference type="Rhea" id="RHEA:14829"/>
        <dbReference type="ChEBI" id="CHEBI:29919"/>
        <dbReference type="ChEBI" id="CHEBI:30089"/>
        <dbReference type="ChEBI" id="CHEBI:35235"/>
        <dbReference type="ChEBI" id="CHEBI:58340"/>
        <dbReference type="EC" id="2.5.1.47"/>
    </reaction>
</comment>
<dbReference type="InterPro" id="IPR001216">
    <property type="entry name" value="P-phosphate_BS"/>
</dbReference>
<evidence type="ECO:0000256" key="12">
    <source>
        <dbReference type="PIRSR" id="PIRSR605856-51"/>
    </source>
</evidence>
<name>A0A9D3B0B2_9FIRM</name>
<dbReference type="InterPro" id="IPR001926">
    <property type="entry name" value="TrpB-like_PALP"/>
</dbReference>
<organism evidence="15 16">
    <name type="scientific">Sporotomaculum syntrophicum</name>
    <dbReference type="NCBI Taxonomy" id="182264"/>
    <lineage>
        <taxon>Bacteria</taxon>
        <taxon>Bacillati</taxon>
        <taxon>Bacillota</taxon>
        <taxon>Clostridia</taxon>
        <taxon>Eubacteriales</taxon>
        <taxon>Desulfallaceae</taxon>
        <taxon>Sporotomaculum</taxon>
    </lineage>
</organism>
<feature type="domain" description="Tryptophan synthase beta chain-like PALP" evidence="14">
    <location>
        <begin position="12"/>
        <end position="296"/>
    </location>
</feature>
<feature type="binding site" evidence="11">
    <location>
        <begin position="181"/>
        <end position="185"/>
    </location>
    <ligand>
        <name>pyridoxal 5'-phosphate</name>
        <dbReference type="ChEBI" id="CHEBI:597326"/>
    </ligand>
</feature>
<feature type="modified residue" description="N6-(pyridoxal phosphate)lysine" evidence="12">
    <location>
        <position position="47"/>
    </location>
</feature>
<dbReference type="EC" id="2.5.1.47" evidence="4 13"/>
<keyword evidence="8 11" id="KW-0663">Pyridoxal phosphate</keyword>
<gene>
    <name evidence="15" type="primary">cysK</name>
    <name evidence="15" type="ORF">SPSYN_00492</name>
</gene>
<dbReference type="PANTHER" id="PTHR10314">
    <property type="entry name" value="CYSTATHIONINE BETA-SYNTHASE"/>
    <property type="match status" value="1"/>
</dbReference>
<comment type="similarity">
    <text evidence="3 13">Belongs to the cysteine synthase/cystathionine beta-synthase family.</text>
</comment>
<evidence type="ECO:0000256" key="1">
    <source>
        <dbReference type="ARBA" id="ARBA00001933"/>
    </source>
</evidence>